<reference evidence="2 3" key="1">
    <citation type="submission" date="2016-03" db="EMBL/GenBank/DDBJ databases">
        <title>How can Kluyveromyces marxianus grow so fast - potential evolutionary course in Saccharomyces Complex revealed by comparative genomics.</title>
        <authorList>
            <person name="Mo W."/>
            <person name="Lu W."/>
            <person name="Yang X."/>
            <person name="Qi J."/>
            <person name="Lv H."/>
        </authorList>
    </citation>
    <scope>NUCLEOTIDE SEQUENCE [LARGE SCALE GENOMIC DNA]</scope>
    <source>
        <strain evidence="2 3">FIM1</strain>
    </source>
</reference>
<feature type="compositionally biased region" description="Polar residues" evidence="1">
    <location>
        <begin position="15"/>
        <end position="31"/>
    </location>
</feature>
<dbReference type="Proteomes" id="UP000422736">
    <property type="component" value="Chromosome 2"/>
</dbReference>
<evidence type="ECO:0000313" key="2">
    <source>
        <dbReference type="EMBL" id="QGN14316.1"/>
    </source>
</evidence>
<dbReference type="SUPFAM" id="SSF47954">
    <property type="entry name" value="Cyclin-like"/>
    <property type="match status" value="1"/>
</dbReference>
<organism evidence="2 3">
    <name type="scientific">Kluyveromyces marxianus</name>
    <name type="common">Yeast</name>
    <name type="synonym">Candida kefyr</name>
    <dbReference type="NCBI Taxonomy" id="4911"/>
    <lineage>
        <taxon>Eukaryota</taxon>
        <taxon>Fungi</taxon>
        <taxon>Dikarya</taxon>
        <taxon>Ascomycota</taxon>
        <taxon>Saccharomycotina</taxon>
        <taxon>Saccharomycetes</taxon>
        <taxon>Saccharomycetales</taxon>
        <taxon>Saccharomycetaceae</taxon>
        <taxon>Kluyveromyces</taxon>
    </lineage>
</organism>
<feature type="compositionally biased region" description="Basic and acidic residues" evidence="1">
    <location>
        <begin position="1"/>
        <end position="14"/>
    </location>
</feature>
<dbReference type="Gene3D" id="1.10.472.10">
    <property type="entry name" value="Cyclin-like"/>
    <property type="match status" value="1"/>
</dbReference>
<feature type="region of interest" description="Disordered" evidence="1">
    <location>
        <begin position="1"/>
        <end position="39"/>
    </location>
</feature>
<name>A0ABX6ER73_KLUMA</name>
<keyword evidence="3" id="KW-1185">Reference proteome</keyword>
<dbReference type="PANTHER" id="PTHR10026">
    <property type="entry name" value="CYCLIN"/>
    <property type="match status" value="1"/>
</dbReference>
<accession>A0ABX6ER73</accession>
<evidence type="ECO:0000256" key="1">
    <source>
        <dbReference type="SAM" id="MobiDB-lite"/>
    </source>
</evidence>
<gene>
    <name evidence="2" type="primary">BUR2</name>
    <name evidence="2" type="ORF">FIM1_973</name>
</gene>
<sequence length="401" mass="46303">MATSLEEDKVKPETNDSTNSNGSTKKATSDTIEPEQQPYFNPRQLWPDIIKCPVNKWTFQCSDIIGKLGTDPEKAQITKKKMEKCLMYFHRLRKEMKLFDHTYTASCILFYRYWYMYDLPASIPQCIHLAQALLVTACKTMENNRPTDHYIKATCDFMVKDGPSSVGQKLNLEKLKWEVRDQLVTYEKKVLCQLGFDLALDNPKELIEELFSAYYRHVRDSDIEASFKEIFPAILQEARNFIIQTGTQPISLLCDGYTMVATALIFAGITFQKAKDPSFKFPHNFFRKRFPVKLTPEGVASLFADFRSLEKAFFDLKSNKGDALLISAADIEKLIDEDPQDGEEPYNPYEYDLIKDGEVNEDLLKYTERKVEELATRIISERSIKRPAESVPDQIPKKQRI</sequence>
<evidence type="ECO:0000313" key="3">
    <source>
        <dbReference type="Proteomes" id="UP000422736"/>
    </source>
</evidence>
<proteinExistence type="predicted"/>
<dbReference type="EMBL" id="CP015055">
    <property type="protein sequence ID" value="QGN14316.1"/>
    <property type="molecule type" value="Genomic_DNA"/>
</dbReference>
<dbReference type="InterPro" id="IPR043198">
    <property type="entry name" value="Cyclin/Ssn8"/>
</dbReference>
<dbReference type="InterPro" id="IPR036915">
    <property type="entry name" value="Cyclin-like_sf"/>
</dbReference>
<protein>
    <submittedName>
        <fullName evidence="2">Protein BUR2</fullName>
    </submittedName>
</protein>